<gene>
    <name evidence="2" type="ORF">HU200_041444</name>
</gene>
<reference evidence="2" key="1">
    <citation type="submission" date="2020-07" db="EMBL/GenBank/DDBJ databases">
        <title>Genome sequence and genetic diversity analysis of an under-domesticated orphan crop, white fonio (Digitaria exilis).</title>
        <authorList>
            <person name="Bennetzen J.L."/>
            <person name="Chen S."/>
            <person name="Ma X."/>
            <person name="Wang X."/>
            <person name="Yssel A.E.J."/>
            <person name="Chaluvadi S.R."/>
            <person name="Johnson M."/>
            <person name="Gangashetty P."/>
            <person name="Hamidou F."/>
            <person name="Sanogo M.D."/>
            <person name="Zwaenepoel A."/>
            <person name="Wallace J."/>
            <person name="Van De Peer Y."/>
            <person name="Van Deynze A."/>
        </authorList>
    </citation>
    <scope>NUCLEOTIDE SEQUENCE</scope>
    <source>
        <tissue evidence="2">Leaves</tissue>
    </source>
</reference>
<evidence type="ECO:0000313" key="3">
    <source>
        <dbReference type="Proteomes" id="UP000636709"/>
    </source>
</evidence>
<accession>A0A835B609</accession>
<feature type="region of interest" description="Disordered" evidence="1">
    <location>
        <begin position="1"/>
        <end position="62"/>
    </location>
</feature>
<dbReference type="AlphaFoldDB" id="A0A835B609"/>
<organism evidence="2 3">
    <name type="scientific">Digitaria exilis</name>
    <dbReference type="NCBI Taxonomy" id="1010633"/>
    <lineage>
        <taxon>Eukaryota</taxon>
        <taxon>Viridiplantae</taxon>
        <taxon>Streptophyta</taxon>
        <taxon>Embryophyta</taxon>
        <taxon>Tracheophyta</taxon>
        <taxon>Spermatophyta</taxon>
        <taxon>Magnoliopsida</taxon>
        <taxon>Liliopsida</taxon>
        <taxon>Poales</taxon>
        <taxon>Poaceae</taxon>
        <taxon>PACMAD clade</taxon>
        <taxon>Panicoideae</taxon>
        <taxon>Panicodae</taxon>
        <taxon>Paniceae</taxon>
        <taxon>Anthephorinae</taxon>
        <taxon>Digitaria</taxon>
    </lineage>
</organism>
<keyword evidence="3" id="KW-1185">Reference proteome</keyword>
<protein>
    <submittedName>
        <fullName evidence="2">Uncharacterized protein</fullName>
    </submittedName>
</protein>
<name>A0A835B609_9POAL</name>
<feature type="region of interest" description="Disordered" evidence="1">
    <location>
        <begin position="132"/>
        <end position="161"/>
    </location>
</feature>
<sequence length="321" mass="35477">MMRRQWWETSQTRLGRSDSSHDRIKVVEEDAGVERVSPEARDGEDEGASGETLPRQRPGWRGEEEQVPWLQEGYGASLLDPFPLSRRVKAAPNRGAARSPYIKKTGAAPQGPHHPLALPQCLCLGSSASPAAATDTVAGDRGANLPSPAPNRCPPSRSSHVRLHQPPFGQTSFGTPQDSARLHLPPTIPSRRNLWQPNHNFRSTDWNLAVWRIHWCLWPAAIHPHIWHYIHWCLWPAAKYSHIWYPFILSIWELHACFRCIAYSCFRCIACSCFGASPAPAFGASPAPAFGATSSAFGSVRICTPSSFSLAGFTMLIVQGC</sequence>
<feature type="region of interest" description="Disordered" evidence="1">
    <location>
        <begin position="91"/>
        <end position="112"/>
    </location>
</feature>
<dbReference type="EMBL" id="JACEFO010001996">
    <property type="protein sequence ID" value="KAF8689814.1"/>
    <property type="molecule type" value="Genomic_DNA"/>
</dbReference>
<evidence type="ECO:0000313" key="2">
    <source>
        <dbReference type="EMBL" id="KAF8689814.1"/>
    </source>
</evidence>
<dbReference type="Proteomes" id="UP000636709">
    <property type="component" value="Unassembled WGS sequence"/>
</dbReference>
<evidence type="ECO:0000256" key="1">
    <source>
        <dbReference type="SAM" id="MobiDB-lite"/>
    </source>
</evidence>
<feature type="compositionally biased region" description="Basic and acidic residues" evidence="1">
    <location>
        <begin position="15"/>
        <end position="41"/>
    </location>
</feature>
<comment type="caution">
    <text evidence="2">The sequence shown here is derived from an EMBL/GenBank/DDBJ whole genome shotgun (WGS) entry which is preliminary data.</text>
</comment>
<proteinExistence type="predicted"/>